<comment type="caution">
    <text evidence="1">The sequence shown here is derived from an EMBL/GenBank/DDBJ whole genome shotgun (WGS) entry which is preliminary data.</text>
</comment>
<evidence type="ECO:0000313" key="1">
    <source>
        <dbReference type="EMBL" id="GFD50792.1"/>
    </source>
</evidence>
<gene>
    <name evidence="1" type="ORF">Tci_922761</name>
</gene>
<sequence length="63" mass="6293">TADGLAAVTLGGEVLGLEDGCRVKGLLRGDLDLETACEAMLGQALEKFGLTALTGLETVASTG</sequence>
<organism evidence="1">
    <name type="scientific">Tanacetum cinerariifolium</name>
    <name type="common">Dalmatian daisy</name>
    <name type="synonym">Chrysanthemum cinerariifolium</name>
    <dbReference type="NCBI Taxonomy" id="118510"/>
    <lineage>
        <taxon>Eukaryota</taxon>
        <taxon>Viridiplantae</taxon>
        <taxon>Streptophyta</taxon>
        <taxon>Embryophyta</taxon>
        <taxon>Tracheophyta</taxon>
        <taxon>Spermatophyta</taxon>
        <taxon>Magnoliopsida</taxon>
        <taxon>eudicotyledons</taxon>
        <taxon>Gunneridae</taxon>
        <taxon>Pentapetalae</taxon>
        <taxon>asterids</taxon>
        <taxon>campanulids</taxon>
        <taxon>Asterales</taxon>
        <taxon>Asteraceae</taxon>
        <taxon>Asteroideae</taxon>
        <taxon>Anthemideae</taxon>
        <taxon>Anthemidinae</taxon>
        <taxon>Tanacetum</taxon>
    </lineage>
</organism>
<dbReference type="AlphaFoldDB" id="A0A699WSS3"/>
<name>A0A699WSS3_TANCI</name>
<dbReference type="EMBL" id="BKCJ011761631">
    <property type="protein sequence ID" value="GFD50792.1"/>
    <property type="molecule type" value="Genomic_DNA"/>
</dbReference>
<reference evidence="1" key="1">
    <citation type="journal article" date="2019" name="Sci. Rep.">
        <title>Draft genome of Tanacetum cinerariifolium, the natural source of mosquito coil.</title>
        <authorList>
            <person name="Yamashiro T."/>
            <person name="Shiraishi A."/>
            <person name="Satake H."/>
            <person name="Nakayama K."/>
        </authorList>
    </citation>
    <scope>NUCLEOTIDE SEQUENCE</scope>
</reference>
<proteinExistence type="predicted"/>
<feature type="non-terminal residue" evidence="1">
    <location>
        <position position="1"/>
    </location>
</feature>
<accession>A0A699WSS3</accession>
<protein>
    <submittedName>
        <fullName evidence="1">Uncharacterized protein</fullName>
    </submittedName>
</protein>